<keyword evidence="6" id="KW-0133">Cell shape</keyword>
<dbReference type="InterPro" id="IPR036565">
    <property type="entry name" value="Mur-like_cat_sf"/>
</dbReference>
<dbReference type="GO" id="GO:0005524">
    <property type="term" value="F:ATP binding"/>
    <property type="evidence" value="ECO:0007669"/>
    <property type="project" value="UniProtKB-KW"/>
</dbReference>
<dbReference type="NCBIfam" id="NF001124">
    <property type="entry name" value="PRK00139.1-2"/>
    <property type="match status" value="1"/>
</dbReference>
<dbReference type="NCBIfam" id="TIGR01085">
    <property type="entry name" value="murE"/>
    <property type="match status" value="1"/>
</dbReference>
<evidence type="ECO:0000256" key="3">
    <source>
        <dbReference type="ARBA" id="ARBA00022598"/>
    </source>
</evidence>
<evidence type="ECO:0000259" key="11">
    <source>
        <dbReference type="Pfam" id="PF08245"/>
    </source>
</evidence>
<dbReference type="PROSITE" id="PS01011">
    <property type="entry name" value="FOLYLPOLYGLU_SYNT_1"/>
    <property type="match status" value="1"/>
</dbReference>
<evidence type="ECO:0000256" key="1">
    <source>
        <dbReference type="ARBA" id="ARBA00005898"/>
    </source>
</evidence>
<sequence>MRLGDILLESEGPEAALEVTNLAYDDRLASSDTLFFCVPGFTRDGHDFAQLAIDRGAVALVVERPLDLGVPEVVVPDVRQAMGPAASRFHGNPSHDLNVLGVTGTNGKTTTAYLVRTILEQVGIRCGLLGTVESVVAGEVLEAGRTTPEAIDLQALLARMRDGGDTAAAIEVSSHALDLGRVDGVEFAASIFTNLTQDHLDYHGTMAEYWDSKRRLFTELPRGVPVINIDDPHGAILAAEVEDAVTFGITGGADWSVIGLETDIRGSRFVLVGPDGEAAVETALPGAFNVSNVLGAAAGAHALGVGFDQIVGALPLASRVPGRFEPVDRGQPFAVLVDYAHTPDSLENVLMAARQIATGRVLCVFGCGGDRDTGKRPQMGMIAERNADIAIVTSDNPRSEDPASIAAAVAAGAESGCEIILDRAEAIAATLGLASSGDVVVIAGKGHELGQEFAEGRKIPFDDRVVAAEALRGLGWA</sequence>
<evidence type="ECO:0000259" key="9">
    <source>
        <dbReference type="Pfam" id="PF01225"/>
    </source>
</evidence>
<evidence type="ECO:0000256" key="4">
    <source>
        <dbReference type="ARBA" id="ARBA00022741"/>
    </source>
</evidence>
<keyword evidence="3" id="KW-0436">Ligase</keyword>
<dbReference type="InterPro" id="IPR018109">
    <property type="entry name" value="Folylpolyglutamate_synth_CS"/>
</dbReference>
<dbReference type="SUPFAM" id="SSF63418">
    <property type="entry name" value="MurE/MurF N-terminal domain"/>
    <property type="match status" value="1"/>
</dbReference>
<accession>A0A6J7CX19</accession>
<dbReference type="AlphaFoldDB" id="A0A6J7CX19"/>
<dbReference type="PANTHER" id="PTHR23135:SF4">
    <property type="entry name" value="UDP-N-ACETYLMURAMOYL-L-ALANYL-D-GLUTAMATE--2,6-DIAMINOPIMELATE LIGASE MURE HOMOLOG, CHLOROPLASTIC"/>
    <property type="match status" value="1"/>
</dbReference>
<dbReference type="SUPFAM" id="SSF53244">
    <property type="entry name" value="MurD-like peptide ligases, peptide-binding domain"/>
    <property type="match status" value="1"/>
</dbReference>
<proteinExistence type="inferred from homology"/>
<feature type="domain" description="Mur ligase C-terminal" evidence="10">
    <location>
        <begin position="322"/>
        <end position="446"/>
    </location>
</feature>
<dbReference type="GO" id="GO:0009252">
    <property type="term" value="P:peptidoglycan biosynthetic process"/>
    <property type="evidence" value="ECO:0007669"/>
    <property type="project" value="UniProtKB-KW"/>
</dbReference>
<dbReference type="EMBL" id="CAFBLU010000003">
    <property type="protein sequence ID" value="CAB4863157.1"/>
    <property type="molecule type" value="Genomic_DNA"/>
</dbReference>
<dbReference type="HAMAP" id="MF_00208">
    <property type="entry name" value="MurE"/>
    <property type="match status" value="1"/>
</dbReference>
<dbReference type="Gene3D" id="3.40.1390.10">
    <property type="entry name" value="MurE/MurF, N-terminal domain"/>
    <property type="match status" value="1"/>
</dbReference>
<dbReference type="Gene3D" id="3.90.190.20">
    <property type="entry name" value="Mur ligase, C-terminal domain"/>
    <property type="match status" value="1"/>
</dbReference>
<keyword evidence="8" id="KW-0961">Cell wall biogenesis/degradation</keyword>
<keyword evidence="2" id="KW-0963">Cytoplasm</keyword>
<dbReference type="Pfam" id="PF02875">
    <property type="entry name" value="Mur_ligase_C"/>
    <property type="match status" value="1"/>
</dbReference>
<dbReference type="Pfam" id="PF08245">
    <property type="entry name" value="Mur_ligase_M"/>
    <property type="match status" value="1"/>
</dbReference>
<keyword evidence="7" id="KW-0573">Peptidoglycan synthesis</keyword>
<dbReference type="Gene3D" id="3.40.1190.10">
    <property type="entry name" value="Mur-like, catalytic domain"/>
    <property type="match status" value="1"/>
</dbReference>
<dbReference type="GO" id="GO:0071555">
    <property type="term" value="P:cell wall organization"/>
    <property type="evidence" value="ECO:0007669"/>
    <property type="project" value="UniProtKB-KW"/>
</dbReference>
<dbReference type="InterPro" id="IPR005761">
    <property type="entry name" value="UDP-N-AcMur-Glu-dNH2Pim_ligase"/>
</dbReference>
<evidence type="ECO:0000256" key="5">
    <source>
        <dbReference type="ARBA" id="ARBA00022840"/>
    </source>
</evidence>
<protein>
    <submittedName>
        <fullName evidence="12">Unannotated protein</fullName>
    </submittedName>
</protein>
<name>A0A6J7CX19_9ZZZZ</name>
<evidence type="ECO:0000256" key="6">
    <source>
        <dbReference type="ARBA" id="ARBA00022960"/>
    </source>
</evidence>
<dbReference type="GO" id="GO:0051301">
    <property type="term" value="P:cell division"/>
    <property type="evidence" value="ECO:0007669"/>
    <property type="project" value="InterPro"/>
</dbReference>
<dbReference type="Pfam" id="PF01225">
    <property type="entry name" value="Mur_ligase"/>
    <property type="match status" value="1"/>
</dbReference>
<evidence type="ECO:0000256" key="2">
    <source>
        <dbReference type="ARBA" id="ARBA00022490"/>
    </source>
</evidence>
<dbReference type="InterPro" id="IPR035911">
    <property type="entry name" value="MurE/MurF_N"/>
</dbReference>
<keyword evidence="4" id="KW-0547">Nucleotide-binding</keyword>
<comment type="similarity">
    <text evidence="1">Belongs to the MurCDEF family. MurE subfamily.</text>
</comment>
<dbReference type="InterPro" id="IPR013221">
    <property type="entry name" value="Mur_ligase_cen"/>
</dbReference>
<dbReference type="NCBIfam" id="NF001126">
    <property type="entry name" value="PRK00139.1-4"/>
    <property type="match status" value="1"/>
</dbReference>
<dbReference type="PANTHER" id="PTHR23135">
    <property type="entry name" value="MUR LIGASE FAMILY MEMBER"/>
    <property type="match status" value="1"/>
</dbReference>
<dbReference type="GO" id="GO:0004326">
    <property type="term" value="F:tetrahydrofolylpolyglutamate synthase activity"/>
    <property type="evidence" value="ECO:0007669"/>
    <property type="project" value="InterPro"/>
</dbReference>
<gene>
    <name evidence="12" type="ORF">UFOPK3444_00295</name>
</gene>
<dbReference type="GO" id="GO:0005737">
    <property type="term" value="C:cytoplasm"/>
    <property type="evidence" value="ECO:0007669"/>
    <property type="project" value="InterPro"/>
</dbReference>
<dbReference type="InterPro" id="IPR000713">
    <property type="entry name" value="Mur_ligase_N"/>
</dbReference>
<evidence type="ECO:0000259" key="10">
    <source>
        <dbReference type="Pfam" id="PF02875"/>
    </source>
</evidence>
<dbReference type="GO" id="GO:0008360">
    <property type="term" value="P:regulation of cell shape"/>
    <property type="evidence" value="ECO:0007669"/>
    <property type="project" value="UniProtKB-KW"/>
</dbReference>
<dbReference type="InterPro" id="IPR004101">
    <property type="entry name" value="Mur_ligase_C"/>
</dbReference>
<evidence type="ECO:0000256" key="7">
    <source>
        <dbReference type="ARBA" id="ARBA00022984"/>
    </source>
</evidence>
<evidence type="ECO:0000313" key="12">
    <source>
        <dbReference type="EMBL" id="CAB4863157.1"/>
    </source>
</evidence>
<reference evidence="12" key="1">
    <citation type="submission" date="2020-05" db="EMBL/GenBank/DDBJ databases">
        <authorList>
            <person name="Chiriac C."/>
            <person name="Salcher M."/>
            <person name="Ghai R."/>
            <person name="Kavagutti S V."/>
        </authorList>
    </citation>
    <scope>NUCLEOTIDE SEQUENCE</scope>
</reference>
<feature type="domain" description="Mur ligase N-terminal catalytic" evidence="9">
    <location>
        <begin position="19"/>
        <end position="81"/>
    </location>
</feature>
<dbReference type="InterPro" id="IPR036615">
    <property type="entry name" value="Mur_ligase_C_dom_sf"/>
</dbReference>
<evidence type="ECO:0000256" key="8">
    <source>
        <dbReference type="ARBA" id="ARBA00023316"/>
    </source>
</evidence>
<dbReference type="SUPFAM" id="SSF53623">
    <property type="entry name" value="MurD-like peptide ligases, catalytic domain"/>
    <property type="match status" value="1"/>
</dbReference>
<keyword evidence="5" id="KW-0067">ATP-binding</keyword>
<feature type="domain" description="Mur ligase central" evidence="11">
    <location>
        <begin position="102"/>
        <end position="298"/>
    </location>
</feature>
<organism evidence="12">
    <name type="scientific">freshwater metagenome</name>
    <dbReference type="NCBI Taxonomy" id="449393"/>
    <lineage>
        <taxon>unclassified sequences</taxon>
        <taxon>metagenomes</taxon>
        <taxon>ecological metagenomes</taxon>
    </lineage>
</organism>